<dbReference type="RefSeq" id="WP_331928781.1">
    <property type="nucleotide sequence ID" value="NZ_JBEPLU010000001.1"/>
</dbReference>
<sequence>MSLQALQEDFSQWLKAEAPHAAERFGEGAQAGLSVYLNNYRGQLMACLIESYPVLRAWLGEEVFAGAAAHHIDRHAPYSWTLDDYPHDFPTTLDARFGSDPEVGELARLERDLAEAFVAPDTPPIDPVALAAVDWDTAVLVLSDAVSISPVQSNAAMIWSAIEAGRSPPQAAKLETKAELLVWRQHYRPMFRMLSADEGAALSMVRNGRTFADICAVLAERRGPEGGVTVAGELLACWIRDGLVQCVQS</sequence>
<name>A0ABV2EEX5_9CAUL</name>
<dbReference type="Pfam" id="PF09836">
    <property type="entry name" value="DUF2063"/>
    <property type="match status" value="1"/>
</dbReference>
<gene>
    <name evidence="2" type="ORF">ABID41_000674</name>
</gene>
<dbReference type="InterPro" id="IPR018640">
    <property type="entry name" value="DUF2063"/>
</dbReference>
<evidence type="ECO:0000313" key="3">
    <source>
        <dbReference type="Proteomes" id="UP001549110"/>
    </source>
</evidence>
<protein>
    <recommendedName>
        <fullName evidence="1">Putative DNA-binding domain-containing protein</fullName>
    </recommendedName>
</protein>
<keyword evidence="3" id="KW-1185">Reference proteome</keyword>
<dbReference type="Proteomes" id="UP001549110">
    <property type="component" value="Unassembled WGS sequence"/>
</dbReference>
<reference evidence="2 3" key="1">
    <citation type="submission" date="2024-06" db="EMBL/GenBank/DDBJ databases">
        <title>Genomic Encyclopedia of Type Strains, Phase IV (KMG-IV): sequencing the most valuable type-strain genomes for metagenomic binning, comparative biology and taxonomic classification.</title>
        <authorList>
            <person name="Goeker M."/>
        </authorList>
    </citation>
    <scope>NUCLEOTIDE SEQUENCE [LARGE SCALE GENOMIC DNA]</scope>
    <source>
        <strain evidence="2 3">DSM 17809</strain>
    </source>
</reference>
<feature type="domain" description="Putative DNA-binding" evidence="1">
    <location>
        <begin position="6"/>
        <end position="91"/>
    </location>
</feature>
<evidence type="ECO:0000313" key="2">
    <source>
        <dbReference type="EMBL" id="MET3525579.1"/>
    </source>
</evidence>
<organism evidence="2 3">
    <name type="scientific">Phenylobacterium koreense</name>
    <dbReference type="NCBI Taxonomy" id="266125"/>
    <lineage>
        <taxon>Bacteria</taxon>
        <taxon>Pseudomonadati</taxon>
        <taxon>Pseudomonadota</taxon>
        <taxon>Alphaproteobacteria</taxon>
        <taxon>Caulobacterales</taxon>
        <taxon>Caulobacteraceae</taxon>
        <taxon>Phenylobacterium</taxon>
    </lineage>
</organism>
<proteinExistence type="predicted"/>
<accession>A0ABV2EEX5</accession>
<dbReference type="EMBL" id="JBEPLU010000001">
    <property type="protein sequence ID" value="MET3525579.1"/>
    <property type="molecule type" value="Genomic_DNA"/>
</dbReference>
<evidence type="ECO:0000259" key="1">
    <source>
        <dbReference type="Pfam" id="PF09836"/>
    </source>
</evidence>
<comment type="caution">
    <text evidence="2">The sequence shown here is derived from an EMBL/GenBank/DDBJ whole genome shotgun (WGS) entry which is preliminary data.</text>
</comment>